<accession>A0A2V5ILI7</accession>
<evidence type="ECO:0000313" key="1">
    <source>
        <dbReference type="EMBL" id="PYI36202.1"/>
    </source>
</evidence>
<gene>
    <name evidence="1" type="ORF">BP00DRAFT_149271</name>
</gene>
<keyword evidence="2" id="KW-1185">Reference proteome</keyword>
<dbReference type="AlphaFoldDB" id="A0A2V5ILI7"/>
<sequence>MMQGRHCFTRSVDRFSILGTYILLPESHNALGSRIINEHVLLHQVRVYQSIIECPEAARSHLAFDLSDFSANAPLRIEGGLCDLTFYPQGFSWSPGSSGNVRLVKAGIFSQRYHITGKTLTHRRHQKPKNLPTLCHNRFKANIGSCLVVAKLASSLAAPSP</sequence>
<proteinExistence type="predicted"/>
<reference evidence="1 2" key="1">
    <citation type="submission" date="2018-02" db="EMBL/GenBank/DDBJ databases">
        <title>The genomes of Aspergillus section Nigri reveals drivers in fungal speciation.</title>
        <authorList>
            <consortium name="DOE Joint Genome Institute"/>
            <person name="Vesth T.C."/>
            <person name="Nybo J."/>
            <person name="Theobald S."/>
            <person name="Brandl J."/>
            <person name="Frisvad J.C."/>
            <person name="Nielsen K.F."/>
            <person name="Lyhne E.K."/>
            <person name="Kogle M.E."/>
            <person name="Kuo A."/>
            <person name="Riley R."/>
            <person name="Clum A."/>
            <person name="Nolan M."/>
            <person name="Lipzen A."/>
            <person name="Salamov A."/>
            <person name="Henrissat B."/>
            <person name="Wiebenga A."/>
            <person name="De vries R.P."/>
            <person name="Grigoriev I.V."/>
            <person name="Mortensen U.H."/>
            <person name="Andersen M.R."/>
            <person name="Baker S.E."/>
        </authorList>
    </citation>
    <scope>NUCLEOTIDE SEQUENCE [LARGE SCALE GENOMIC DNA]</scope>
    <source>
        <strain evidence="1 2">CBS 114.80</strain>
    </source>
</reference>
<protein>
    <submittedName>
        <fullName evidence="1">Uncharacterized protein</fullName>
    </submittedName>
</protein>
<organism evidence="1 2">
    <name type="scientific">Aspergillus indologenus CBS 114.80</name>
    <dbReference type="NCBI Taxonomy" id="1450541"/>
    <lineage>
        <taxon>Eukaryota</taxon>
        <taxon>Fungi</taxon>
        <taxon>Dikarya</taxon>
        <taxon>Ascomycota</taxon>
        <taxon>Pezizomycotina</taxon>
        <taxon>Eurotiomycetes</taxon>
        <taxon>Eurotiomycetidae</taxon>
        <taxon>Eurotiales</taxon>
        <taxon>Aspergillaceae</taxon>
        <taxon>Aspergillus</taxon>
        <taxon>Aspergillus subgen. Circumdati</taxon>
    </lineage>
</organism>
<dbReference type="Proteomes" id="UP000248817">
    <property type="component" value="Unassembled WGS sequence"/>
</dbReference>
<dbReference type="EMBL" id="KZ825465">
    <property type="protein sequence ID" value="PYI36202.1"/>
    <property type="molecule type" value="Genomic_DNA"/>
</dbReference>
<name>A0A2V5ILI7_9EURO</name>
<evidence type="ECO:0000313" key="2">
    <source>
        <dbReference type="Proteomes" id="UP000248817"/>
    </source>
</evidence>